<gene>
    <name evidence="1" type="ORF">WA026_006247</name>
</gene>
<comment type="caution">
    <text evidence="1">The sequence shown here is derived from an EMBL/GenBank/DDBJ whole genome shotgun (WGS) entry which is preliminary data.</text>
</comment>
<dbReference type="EMBL" id="JARQZJ010000002">
    <property type="protein sequence ID" value="KAK9870158.1"/>
    <property type="molecule type" value="Genomic_DNA"/>
</dbReference>
<reference evidence="1 2" key="1">
    <citation type="submission" date="2023-03" db="EMBL/GenBank/DDBJ databases">
        <title>Genome insight into feeding habits of ladybird beetles.</title>
        <authorList>
            <person name="Li H.-S."/>
            <person name="Huang Y.-H."/>
            <person name="Pang H."/>
        </authorList>
    </citation>
    <scope>NUCLEOTIDE SEQUENCE [LARGE SCALE GENOMIC DNA]</scope>
    <source>
        <strain evidence="1">SYSU_2023b</strain>
        <tissue evidence="1">Whole body</tissue>
    </source>
</reference>
<proteinExistence type="predicted"/>
<sequence>SRPGRPPKRAPVGLSLAASHLQHHQLKKQRLDNGDYPYENGHLNASYLTIYYKWFDRYDEPILNGCEPPYLVFSHENPAS</sequence>
<name>A0AAW1TK54_9CUCU</name>
<dbReference type="AlphaFoldDB" id="A0AAW1TK54"/>
<evidence type="ECO:0000313" key="2">
    <source>
        <dbReference type="Proteomes" id="UP001431783"/>
    </source>
</evidence>
<dbReference type="Proteomes" id="UP001431783">
    <property type="component" value="Unassembled WGS sequence"/>
</dbReference>
<keyword evidence="2" id="KW-1185">Reference proteome</keyword>
<accession>A0AAW1TK54</accession>
<protein>
    <submittedName>
        <fullName evidence="1">Uncharacterized protein</fullName>
    </submittedName>
</protein>
<feature type="non-terminal residue" evidence="1">
    <location>
        <position position="1"/>
    </location>
</feature>
<evidence type="ECO:0000313" key="1">
    <source>
        <dbReference type="EMBL" id="KAK9870158.1"/>
    </source>
</evidence>
<organism evidence="1 2">
    <name type="scientific">Henosepilachna vigintioctopunctata</name>
    <dbReference type="NCBI Taxonomy" id="420089"/>
    <lineage>
        <taxon>Eukaryota</taxon>
        <taxon>Metazoa</taxon>
        <taxon>Ecdysozoa</taxon>
        <taxon>Arthropoda</taxon>
        <taxon>Hexapoda</taxon>
        <taxon>Insecta</taxon>
        <taxon>Pterygota</taxon>
        <taxon>Neoptera</taxon>
        <taxon>Endopterygota</taxon>
        <taxon>Coleoptera</taxon>
        <taxon>Polyphaga</taxon>
        <taxon>Cucujiformia</taxon>
        <taxon>Coccinelloidea</taxon>
        <taxon>Coccinellidae</taxon>
        <taxon>Epilachninae</taxon>
        <taxon>Epilachnini</taxon>
        <taxon>Henosepilachna</taxon>
    </lineage>
</organism>